<feature type="transmembrane region" description="Helical" evidence="11">
    <location>
        <begin position="110"/>
        <end position="132"/>
    </location>
</feature>
<evidence type="ECO:0000313" key="14">
    <source>
        <dbReference type="Proteomes" id="UP000503640"/>
    </source>
</evidence>
<gene>
    <name evidence="13" type="ORF">AMYX_00610</name>
</gene>
<evidence type="ECO:0000256" key="6">
    <source>
        <dbReference type="ARBA" id="ARBA00023053"/>
    </source>
</evidence>
<evidence type="ECO:0000256" key="8">
    <source>
        <dbReference type="ARBA" id="ARBA00023136"/>
    </source>
</evidence>
<feature type="compositionally biased region" description="Low complexity" evidence="10">
    <location>
        <begin position="396"/>
        <end position="410"/>
    </location>
</feature>
<dbReference type="GO" id="GO:0016020">
    <property type="term" value="C:membrane"/>
    <property type="evidence" value="ECO:0007669"/>
    <property type="project" value="UniProtKB-SubCell"/>
</dbReference>
<dbReference type="PANTHER" id="PTHR43562:SF3">
    <property type="entry name" value="SODIUM ION_PROTON EXCHANGER (EUROFUNG)"/>
    <property type="match status" value="1"/>
</dbReference>
<protein>
    <submittedName>
        <fullName evidence="13">Na+/H+-exchanging protein</fullName>
    </submittedName>
</protein>
<evidence type="ECO:0000259" key="12">
    <source>
        <dbReference type="Pfam" id="PF00999"/>
    </source>
</evidence>
<name>A0A7I9VGR0_9BACT</name>
<feature type="transmembrane region" description="Helical" evidence="11">
    <location>
        <begin position="182"/>
        <end position="204"/>
    </location>
</feature>
<dbReference type="Proteomes" id="UP000503640">
    <property type="component" value="Unassembled WGS sequence"/>
</dbReference>
<evidence type="ECO:0000256" key="11">
    <source>
        <dbReference type="SAM" id="Phobius"/>
    </source>
</evidence>
<keyword evidence="9" id="KW-0739">Sodium transport</keyword>
<evidence type="ECO:0000256" key="10">
    <source>
        <dbReference type="SAM" id="MobiDB-lite"/>
    </source>
</evidence>
<evidence type="ECO:0000256" key="2">
    <source>
        <dbReference type="ARBA" id="ARBA00022448"/>
    </source>
</evidence>
<dbReference type="InterPro" id="IPR038770">
    <property type="entry name" value="Na+/solute_symporter_sf"/>
</dbReference>
<evidence type="ECO:0000256" key="7">
    <source>
        <dbReference type="ARBA" id="ARBA00023065"/>
    </source>
</evidence>
<proteinExistence type="predicted"/>
<dbReference type="GO" id="GO:1902600">
    <property type="term" value="P:proton transmembrane transport"/>
    <property type="evidence" value="ECO:0007669"/>
    <property type="project" value="InterPro"/>
</dbReference>
<feature type="transmembrane region" description="Helical" evidence="11">
    <location>
        <begin position="330"/>
        <end position="354"/>
    </location>
</feature>
<keyword evidence="2" id="KW-0813">Transport</keyword>
<sequence>MLVAAKLGGALAEALGQPAVLGELLAGIGLGALPLAGVRALEFIPGDATVAALAELGVILLLFEVGLSTRLADLLQVGVSALLVATVGVAVPMVLGWLAGRWLLPGAHPYVPLFLGATLCATSVGITARVLADLGRVATPEGRIILGAAVIDDVMGLLVLAVIIGMVGGGAGGAGGGALRQAALATGKAVAFLGGALVLGRWLAPRLFRMAARLRGRGVLLTAALVTCLALAWAAHLAGLAPIVGAFAAGLVLEGVPFRELLPGGDDLERLLLPLSAILVPIFFVRMGLLVNVGQLAGGELGLAAALTAAAIVGKQACALAVVTPGADRLAVGLGMIPRGEVGLIFAGMGLTLRVGGRPVMGPGEFAAVVAMVLATTLVTPPLLRWRLGRRIASGAGDARPADAGAASTALPSGRS</sequence>
<comment type="caution">
    <text evidence="13">The sequence shown here is derived from an EMBL/GenBank/DDBJ whole genome shotgun (WGS) entry which is preliminary data.</text>
</comment>
<keyword evidence="14" id="KW-1185">Reference proteome</keyword>
<dbReference type="EMBL" id="BJTG01000001">
    <property type="protein sequence ID" value="GEJ55320.1"/>
    <property type="molecule type" value="Genomic_DNA"/>
</dbReference>
<evidence type="ECO:0000256" key="3">
    <source>
        <dbReference type="ARBA" id="ARBA00022449"/>
    </source>
</evidence>
<evidence type="ECO:0000313" key="13">
    <source>
        <dbReference type="EMBL" id="GEJ55320.1"/>
    </source>
</evidence>
<feature type="transmembrane region" description="Helical" evidence="11">
    <location>
        <begin position="240"/>
        <end position="259"/>
    </location>
</feature>
<evidence type="ECO:0000256" key="4">
    <source>
        <dbReference type="ARBA" id="ARBA00022692"/>
    </source>
</evidence>
<evidence type="ECO:0000256" key="1">
    <source>
        <dbReference type="ARBA" id="ARBA00004141"/>
    </source>
</evidence>
<comment type="subcellular location">
    <subcellularLocation>
        <location evidence="1">Membrane</location>
        <topology evidence="1">Multi-pass membrane protein</topology>
    </subcellularLocation>
</comment>
<feature type="transmembrane region" description="Helical" evidence="11">
    <location>
        <begin position="366"/>
        <end position="384"/>
    </location>
</feature>
<keyword evidence="8 11" id="KW-0472">Membrane</keyword>
<feature type="transmembrane region" description="Helical" evidence="11">
    <location>
        <begin position="75"/>
        <end position="98"/>
    </location>
</feature>
<feature type="transmembrane region" description="Helical" evidence="11">
    <location>
        <begin position="301"/>
        <end position="323"/>
    </location>
</feature>
<feature type="transmembrane region" description="Helical" evidence="11">
    <location>
        <begin position="216"/>
        <end position="234"/>
    </location>
</feature>
<feature type="domain" description="Cation/H+ exchanger transmembrane" evidence="12">
    <location>
        <begin position="3"/>
        <end position="385"/>
    </location>
</feature>
<feature type="transmembrane region" description="Helical" evidence="11">
    <location>
        <begin position="271"/>
        <end position="289"/>
    </location>
</feature>
<dbReference type="InterPro" id="IPR006153">
    <property type="entry name" value="Cation/H_exchanger_TM"/>
</dbReference>
<feature type="transmembrane region" description="Helical" evidence="11">
    <location>
        <begin position="144"/>
        <end position="170"/>
    </location>
</feature>
<evidence type="ECO:0000256" key="9">
    <source>
        <dbReference type="ARBA" id="ARBA00023201"/>
    </source>
</evidence>
<accession>A0A7I9VGR0</accession>
<keyword evidence="5 11" id="KW-1133">Transmembrane helix</keyword>
<dbReference type="AlphaFoldDB" id="A0A7I9VGR0"/>
<feature type="region of interest" description="Disordered" evidence="10">
    <location>
        <begin position="396"/>
        <end position="416"/>
    </location>
</feature>
<keyword evidence="7" id="KW-0406">Ion transport</keyword>
<keyword evidence="6" id="KW-0915">Sodium</keyword>
<feature type="transmembrane region" description="Helical" evidence="11">
    <location>
        <begin position="40"/>
        <end position="63"/>
    </location>
</feature>
<dbReference type="GO" id="GO:0015297">
    <property type="term" value="F:antiporter activity"/>
    <property type="evidence" value="ECO:0007669"/>
    <property type="project" value="UniProtKB-KW"/>
</dbReference>
<keyword evidence="4 11" id="KW-0812">Transmembrane</keyword>
<dbReference type="GO" id="GO:0006814">
    <property type="term" value="P:sodium ion transport"/>
    <property type="evidence" value="ECO:0007669"/>
    <property type="project" value="UniProtKB-KW"/>
</dbReference>
<dbReference type="PANTHER" id="PTHR43562">
    <property type="entry name" value="NAPA-TYPE SODIUM/HYDROGEN ANTIPORTER"/>
    <property type="match status" value="1"/>
</dbReference>
<reference evidence="14" key="1">
    <citation type="journal article" date="2020" name="Appl. Environ. Microbiol.">
        <title>Diazotrophic Anaeromyxobacter Isolates from Soils.</title>
        <authorList>
            <person name="Masuda Y."/>
            <person name="Yamanaka H."/>
            <person name="Xu Z.X."/>
            <person name="Shiratori Y."/>
            <person name="Aono T."/>
            <person name="Amachi S."/>
            <person name="Senoo K."/>
            <person name="Itoh H."/>
        </authorList>
    </citation>
    <scope>NUCLEOTIDE SEQUENCE [LARGE SCALE GENOMIC DNA]</scope>
    <source>
        <strain evidence="14">R267</strain>
    </source>
</reference>
<evidence type="ECO:0000256" key="5">
    <source>
        <dbReference type="ARBA" id="ARBA00022989"/>
    </source>
</evidence>
<dbReference type="Pfam" id="PF00999">
    <property type="entry name" value="Na_H_Exchanger"/>
    <property type="match status" value="1"/>
</dbReference>
<organism evidence="13 14">
    <name type="scientific">Anaeromyxobacter diazotrophicus</name>
    <dbReference type="NCBI Taxonomy" id="2590199"/>
    <lineage>
        <taxon>Bacteria</taxon>
        <taxon>Pseudomonadati</taxon>
        <taxon>Myxococcota</taxon>
        <taxon>Myxococcia</taxon>
        <taxon>Myxococcales</taxon>
        <taxon>Cystobacterineae</taxon>
        <taxon>Anaeromyxobacteraceae</taxon>
        <taxon>Anaeromyxobacter</taxon>
    </lineage>
</organism>
<dbReference type="Gene3D" id="1.20.1530.20">
    <property type="match status" value="1"/>
</dbReference>
<keyword evidence="3" id="KW-0050">Antiport</keyword>